<dbReference type="PANTHER" id="PTHR43591">
    <property type="entry name" value="METHYLTRANSFERASE"/>
    <property type="match status" value="1"/>
</dbReference>
<dbReference type="CDD" id="cd02440">
    <property type="entry name" value="AdoMet_MTases"/>
    <property type="match status" value="1"/>
</dbReference>
<evidence type="ECO:0000259" key="1">
    <source>
        <dbReference type="Pfam" id="PF08241"/>
    </source>
</evidence>
<dbReference type="RefSeq" id="WP_380901182.1">
    <property type="nucleotide sequence ID" value="NZ_JBHUEG010000007.1"/>
</dbReference>
<name>A0ABW5KD97_9SPHI</name>
<dbReference type="GO" id="GO:0032259">
    <property type="term" value="P:methylation"/>
    <property type="evidence" value="ECO:0007669"/>
    <property type="project" value="UniProtKB-KW"/>
</dbReference>
<proteinExistence type="predicted"/>
<reference evidence="3" key="1">
    <citation type="journal article" date="2019" name="Int. J. Syst. Evol. Microbiol.">
        <title>The Global Catalogue of Microorganisms (GCM) 10K type strain sequencing project: providing services to taxonomists for standard genome sequencing and annotation.</title>
        <authorList>
            <consortium name="The Broad Institute Genomics Platform"/>
            <consortium name="The Broad Institute Genome Sequencing Center for Infectious Disease"/>
            <person name="Wu L."/>
            <person name="Ma J."/>
        </authorList>
    </citation>
    <scope>NUCLEOTIDE SEQUENCE [LARGE SCALE GENOMIC DNA]</scope>
    <source>
        <strain evidence="3">KCTC 42662</strain>
    </source>
</reference>
<sequence length="231" mass="26456">MMNQITSYWDKQSEIWREEKEDAWLLPETTYWLEFFQALPMPSAISERKILELGTASGYFANIMALCGYEVTAIDVSPAMISEAGNVSRKQKLTVDYRVMDAQRLTFADDSFDIVFTRLMTWTVPDLLACYREVYRVLKPGGKFINFDGDFGSVVFSQEGHERYPAEIMEEANIIKACLDISKHKRPAYDAVILERAGFRSIESDQQAQSRILKTDERPTGLFMVTATKPD</sequence>
<keyword evidence="2" id="KW-0808">Transferase</keyword>
<keyword evidence="2" id="KW-0489">Methyltransferase</keyword>
<comment type="caution">
    <text evidence="2">The sequence shown here is derived from an EMBL/GenBank/DDBJ whole genome shotgun (WGS) entry which is preliminary data.</text>
</comment>
<keyword evidence="3" id="KW-1185">Reference proteome</keyword>
<dbReference type="Pfam" id="PF08241">
    <property type="entry name" value="Methyltransf_11"/>
    <property type="match status" value="1"/>
</dbReference>
<dbReference type="InterPro" id="IPR029063">
    <property type="entry name" value="SAM-dependent_MTases_sf"/>
</dbReference>
<dbReference type="SUPFAM" id="SSF53335">
    <property type="entry name" value="S-adenosyl-L-methionine-dependent methyltransferases"/>
    <property type="match status" value="1"/>
</dbReference>
<dbReference type="EC" id="2.1.1.-" evidence="2"/>
<feature type="domain" description="Methyltransferase type 11" evidence="1">
    <location>
        <begin position="51"/>
        <end position="145"/>
    </location>
</feature>
<dbReference type="InterPro" id="IPR013216">
    <property type="entry name" value="Methyltransf_11"/>
</dbReference>
<protein>
    <submittedName>
        <fullName evidence="2">Class I SAM-dependent methyltransferase</fullName>
        <ecNumber evidence="2">2.1.1.-</ecNumber>
    </submittedName>
</protein>
<organism evidence="2 3">
    <name type="scientific">Sphingobacterium suaedae</name>
    <dbReference type="NCBI Taxonomy" id="1686402"/>
    <lineage>
        <taxon>Bacteria</taxon>
        <taxon>Pseudomonadati</taxon>
        <taxon>Bacteroidota</taxon>
        <taxon>Sphingobacteriia</taxon>
        <taxon>Sphingobacteriales</taxon>
        <taxon>Sphingobacteriaceae</taxon>
        <taxon>Sphingobacterium</taxon>
    </lineage>
</organism>
<dbReference type="EMBL" id="JBHULR010000003">
    <property type="protein sequence ID" value="MFD2546922.1"/>
    <property type="molecule type" value="Genomic_DNA"/>
</dbReference>
<gene>
    <name evidence="2" type="ORF">ACFSR5_04585</name>
</gene>
<dbReference type="GO" id="GO:0008168">
    <property type="term" value="F:methyltransferase activity"/>
    <property type="evidence" value="ECO:0007669"/>
    <property type="project" value="UniProtKB-KW"/>
</dbReference>
<dbReference type="Gene3D" id="3.40.50.150">
    <property type="entry name" value="Vaccinia Virus protein VP39"/>
    <property type="match status" value="1"/>
</dbReference>
<evidence type="ECO:0000313" key="3">
    <source>
        <dbReference type="Proteomes" id="UP001597545"/>
    </source>
</evidence>
<dbReference type="Proteomes" id="UP001597545">
    <property type="component" value="Unassembled WGS sequence"/>
</dbReference>
<dbReference type="PANTHER" id="PTHR43591:SF24">
    <property type="entry name" value="2-METHOXY-6-POLYPRENYL-1,4-BENZOQUINOL METHYLASE, MITOCHONDRIAL"/>
    <property type="match status" value="1"/>
</dbReference>
<evidence type="ECO:0000313" key="2">
    <source>
        <dbReference type="EMBL" id="MFD2546922.1"/>
    </source>
</evidence>
<accession>A0ABW5KD97</accession>